<comment type="caution">
    <text evidence="2">The sequence shown here is derived from an EMBL/GenBank/DDBJ whole genome shotgun (WGS) entry which is preliminary data.</text>
</comment>
<dbReference type="Proteomes" id="UP000466442">
    <property type="component" value="Unassembled WGS sequence"/>
</dbReference>
<dbReference type="PANTHER" id="PTHR46169">
    <property type="entry name" value="DNA REPLICATION-RELATED ELEMENT FACTOR, ISOFORM A"/>
    <property type="match status" value="1"/>
</dbReference>
<organism evidence="2 3">
    <name type="scientific">Apolygus lucorum</name>
    <name type="common">Small green plant bug</name>
    <name type="synonym">Lygocoris lucorum</name>
    <dbReference type="NCBI Taxonomy" id="248454"/>
    <lineage>
        <taxon>Eukaryota</taxon>
        <taxon>Metazoa</taxon>
        <taxon>Ecdysozoa</taxon>
        <taxon>Arthropoda</taxon>
        <taxon>Hexapoda</taxon>
        <taxon>Insecta</taxon>
        <taxon>Pterygota</taxon>
        <taxon>Neoptera</taxon>
        <taxon>Paraneoptera</taxon>
        <taxon>Hemiptera</taxon>
        <taxon>Heteroptera</taxon>
        <taxon>Panheteroptera</taxon>
        <taxon>Cimicomorpha</taxon>
        <taxon>Miridae</taxon>
        <taxon>Mirini</taxon>
        <taxon>Apolygus</taxon>
    </lineage>
</organism>
<dbReference type="EMBL" id="WIXP02000006">
    <property type="protein sequence ID" value="KAF6209818.1"/>
    <property type="molecule type" value="Genomic_DNA"/>
</dbReference>
<keyword evidence="3" id="KW-1185">Reference proteome</keyword>
<name>A0A6A4JQ43_APOLU</name>
<evidence type="ECO:0000313" key="3">
    <source>
        <dbReference type="Proteomes" id="UP000466442"/>
    </source>
</evidence>
<feature type="region of interest" description="Disordered" evidence="1">
    <location>
        <begin position="244"/>
        <end position="281"/>
    </location>
</feature>
<dbReference type="AlphaFoldDB" id="A0A6A4JQ43"/>
<gene>
    <name evidence="2" type="ORF">GE061_015569</name>
</gene>
<reference evidence="2" key="1">
    <citation type="journal article" date="2021" name="Mol. Ecol. Resour.">
        <title>Apolygus lucorum genome provides insights into omnivorousness and mesophyll feeding.</title>
        <authorList>
            <person name="Liu Y."/>
            <person name="Liu H."/>
            <person name="Wang H."/>
            <person name="Huang T."/>
            <person name="Liu B."/>
            <person name="Yang B."/>
            <person name="Yin L."/>
            <person name="Li B."/>
            <person name="Zhang Y."/>
            <person name="Zhang S."/>
            <person name="Jiang F."/>
            <person name="Zhang X."/>
            <person name="Ren Y."/>
            <person name="Wang B."/>
            <person name="Wang S."/>
            <person name="Lu Y."/>
            <person name="Wu K."/>
            <person name="Fan W."/>
            <person name="Wang G."/>
        </authorList>
    </citation>
    <scope>NUCLEOTIDE SEQUENCE</scope>
    <source>
        <strain evidence="2">12Hb</strain>
    </source>
</reference>
<proteinExistence type="predicted"/>
<dbReference type="SUPFAM" id="SSF53098">
    <property type="entry name" value="Ribonuclease H-like"/>
    <property type="match status" value="1"/>
</dbReference>
<dbReference type="InterPro" id="IPR052717">
    <property type="entry name" value="Vacuolar_transposase_reg"/>
</dbReference>
<accession>A0A6A4JQ43</accession>
<dbReference type="OrthoDB" id="6608297at2759"/>
<feature type="compositionally biased region" description="Polar residues" evidence="1">
    <location>
        <begin position="252"/>
        <end position="263"/>
    </location>
</feature>
<protein>
    <submittedName>
        <fullName evidence="2">Uncharacterized protein</fullName>
    </submittedName>
</protein>
<sequence length="281" mass="30579">MTNDSGANIKAAVNSFLGEGKRISCMAHIINLIVNGALKDVKEFSKLADQTKVIVTFFKHSVNAMDALRAEQMASGPVAKILSSMSGCGSSQNVPDMIPTSLLKVMRELISLLKPFKQATEDVSGENYVTASLVIPLASLLKQEMEYPSKPTPANQETETEVGQSMAMSLSRIVEEVYPETTVGKSVARSLLKGVQDRLAPLQNQLFLAKATILDPRFKKLHFTDALAVGKAVSALSAEIRTEHRRRGQLSPELQQRTSTQFNKGPPPFGTGTKKLSKLHQ</sequence>
<evidence type="ECO:0000256" key="1">
    <source>
        <dbReference type="SAM" id="MobiDB-lite"/>
    </source>
</evidence>
<evidence type="ECO:0000313" key="2">
    <source>
        <dbReference type="EMBL" id="KAF6209818.1"/>
    </source>
</evidence>
<dbReference type="InterPro" id="IPR012337">
    <property type="entry name" value="RNaseH-like_sf"/>
</dbReference>